<evidence type="ECO:0000313" key="3">
    <source>
        <dbReference type="Proteomes" id="UP000237000"/>
    </source>
</evidence>
<dbReference type="InterPro" id="IPR036397">
    <property type="entry name" value="RNaseH_sf"/>
</dbReference>
<dbReference type="InterPro" id="IPR012337">
    <property type="entry name" value="RNaseH-like_sf"/>
</dbReference>
<dbReference type="InterPro" id="IPR002156">
    <property type="entry name" value="RNaseH_domain"/>
</dbReference>
<dbReference type="GO" id="GO:0004523">
    <property type="term" value="F:RNA-DNA hybrid ribonuclease activity"/>
    <property type="evidence" value="ECO:0007669"/>
    <property type="project" value="InterPro"/>
</dbReference>
<dbReference type="Gene3D" id="3.30.420.10">
    <property type="entry name" value="Ribonuclease H-like superfamily/Ribonuclease H"/>
    <property type="match status" value="1"/>
</dbReference>
<dbReference type="SUPFAM" id="SSF53098">
    <property type="entry name" value="Ribonuclease H-like"/>
    <property type="match status" value="1"/>
</dbReference>
<dbReference type="InterPro" id="IPR052929">
    <property type="entry name" value="RNase_H-like_EbsB-rel"/>
</dbReference>
<protein>
    <submittedName>
        <fullName evidence="2">Ribonuclease H-like domain containing protein</fullName>
    </submittedName>
</protein>
<gene>
    <name evidence="2" type="ORF">TorRG33x02_350160</name>
</gene>
<dbReference type="InterPro" id="IPR044730">
    <property type="entry name" value="RNase_H-like_dom_plant"/>
</dbReference>
<dbReference type="PANTHER" id="PTHR47074:SF11">
    <property type="entry name" value="REVERSE TRANSCRIPTASE-LIKE PROTEIN"/>
    <property type="match status" value="1"/>
</dbReference>
<feature type="domain" description="RNase H type-1" evidence="1">
    <location>
        <begin position="2"/>
        <end position="108"/>
    </location>
</feature>
<dbReference type="EMBL" id="JXTC01000852">
    <property type="protein sequence ID" value="PON36067.1"/>
    <property type="molecule type" value="Genomic_DNA"/>
</dbReference>
<dbReference type="GO" id="GO:0003676">
    <property type="term" value="F:nucleic acid binding"/>
    <property type="evidence" value="ECO:0007669"/>
    <property type="project" value="InterPro"/>
</dbReference>
<sequence>MVAIVARDNLNNILRLAAKKVQASSALQAEILAVEFGSQLCLAQGWNNAILFSDAQLVAIAVALRRTPQWDFTFLCLPLFSLLNSCNISVCWIPRVTNKSTHALVSWALRSGHVGFFSTWEIDPYVATILFLID</sequence>
<dbReference type="PANTHER" id="PTHR47074">
    <property type="entry name" value="BNAC02G40300D PROTEIN"/>
    <property type="match status" value="1"/>
</dbReference>
<dbReference type="AlphaFoldDB" id="A0A2P5AHQ4"/>
<dbReference type="Pfam" id="PF13456">
    <property type="entry name" value="RVT_3"/>
    <property type="match status" value="1"/>
</dbReference>
<dbReference type="InParanoid" id="A0A2P5AHQ4"/>
<keyword evidence="3" id="KW-1185">Reference proteome</keyword>
<dbReference type="CDD" id="cd06222">
    <property type="entry name" value="RNase_H_like"/>
    <property type="match status" value="1"/>
</dbReference>
<reference evidence="3" key="1">
    <citation type="submission" date="2016-06" db="EMBL/GenBank/DDBJ databases">
        <title>Parallel loss of symbiosis genes in relatives of nitrogen-fixing non-legume Parasponia.</title>
        <authorList>
            <person name="Van Velzen R."/>
            <person name="Holmer R."/>
            <person name="Bu F."/>
            <person name="Rutten L."/>
            <person name="Van Zeijl A."/>
            <person name="Liu W."/>
            <person name="Santuari L."/>
            <person name="Cao Q."/>
            <person name="Sharma T."/>
            <person name="Shen D."/>
            <person name="Roswanjaya Y."/>
            <person name="Wardhani T."/>
            <person name="Kalhor M.S."/>
            <person name="Jansen J."/>
            <person name="Van den Hoogen J."/>
            <person name="Gungor B."/>
            <person name="Hartog M."/>
            <person name="Hontelez J."/>
            <person name="Verver J."/>
            <person name="Yang W.-C."/>
            <person name="Schijlen E."/>
            <person name="Repin R."/>
            <person name="Schilthuizen M."/>
            <person name="Schranz E."/>
            <person name="Heidstra R."/>
            <person name="Miyata K."/>
            <person name="Fedorova E."/>
            <person name="Kohlen W."/>
            <person name="Bisseling T."/>
            <person name="Smit S."/>
            <person name="Geurts R."/>
        </authorList>
    </citation>
    <scope>NUCLEOTIDE SEQUENCE [LARGE SCALE GENOMIC DNA]</scope>
    <source>
        <strain evidence="3">cv. RG33-2</strain>
    </source>
</reference>
<dbReference type="Proteomes" id="UP000237000">
    <property type="component" value="Unassembled WGS sequence"/>
</dbReference>
<organism evidence="2 3">
    <name type="scientific">Trema orientale</name>
    <name type="common">Charcoal tree</name>
    <name type="synonym">Celtis orientalis</name>
    <dbReference type="NCBI Taxonomy" id="63057"/>
    <lineage>
        <taxon>Eukaryota</taxon>
        <taxon>Viridiplantae</taxon>
        <taxon>Streptophyta</taxon>
        <taxon>Embryophyta</taxon>
        <taxon>Tracheophyta</taxon>
        <taxon>Spermatophyta</taxon>
        <taxon>Magnoliopsida</taxon>
        <taxon>eudicotyledons</taxon>
        <taxon>Gunneridae</taxon>
        <taxon>Pentapetalae</taxon>
        <taxon>rosids</taxon>
        <taxon>fabids</taxon>
        <taxon>Rosales</taxon>
        <taxon>Cannabaceae</taxon>
        <taxon>Trema</taxon>
    </lineage>
</organism>
<accession>A0A2P5AHQ4</accession>
<evidence type="ECO:0000313" key="2">
    <source>
        <dbReference type="EMBL" id="PON36067.1"/>
    </source>
</evidence>
<proteinExistence type="predicted"/>
<name>A0A2P5AHQ4_TREOI</name>
<evidence type="ECO:0000259" key="1">
    <source>
        <dbReference type="Pfam" id="PF13456"/>
    </source>
</evidence>
<comment type="caution">
    <text evidence="2">The sequence shown here is derived from an EMBL/GenBank/DDBJ whole genome shotgun (WGS) entry which is preliminary data.</text>
</comment>